<dbReference type="AlphaFoldDB" id="A0AAD6JMX1"/>
<sequence length="104" mass="11216">MVSFRSSSLQPFAEDHIMLHLTQSRPSSLSIPRLPSALIINAANLFCWSQRGKINSSTLGVQIGGGGGGGVIKTANRGWVSDNMPFHLTKVAWVKVLVGRKEIS</sequence>
<organism evidence="1 2">
    <name type="scientific">Salix udensis</name>
    <dbReference type="NCBI Taxonomy" id="889485"/>
    <lineage>
        <taxon>Eukaryota</taxon>
        <taxon>Viridiplantae</taxon>
        <taxon>Streptophyta</taxon>
        <taxon>Embryophyta</taxon>
        <taxon>Tracheophyta</taxon>
        <taxon>Spermatophyta</taxon>
        <taxon>Magnoliopsida</taxon>
        <taxon>eudicotyledons</taxon>
        <taxon>Gunneridae</taxon>
        <taxon>Pentapetalae</taxon>
        <taxon>rosids</taxon>
        <taxon>fabids</taxon>
        <taxon>Malpighiales</taxon>
        <taxon>Salicaceae</taxon>
        <taxon>Saliceae</taxon>
        <taxon>Salix</taxon>
    </lineage>
</organism>
<accession>A0AAD6JMX1</accession>
<gene>
    <name evidence="1" type="ORF">OIU84_011344</name>
</gene>
<comment type="caution">
    <text evidence="1">The sequence shown here is derived from an EMBL/GenBank/DDBJ whole genome shotgun (WGS) entry which is preliminary data.</text>
</comment>
<evidence type="ECO:0000313" key="2">
    <source>
        <dbReference type="Proteomes" id="UP001162972"/>
    </source>
</evidence>
<proteinExistence type="predicted"/>
<keyword evidence="2" id="KW-1185">Reference proteome</keyword>
<protein>
    <submittedName>
        <fullName evidence="1">Uncharacterized protein</fullName>
    </submittedName>
</protein>
<dbReference type="EMBL" id="JAPFFJ010000016">
    <property type="protein sequence ID" value="KAJ6408017.1"/>
    <property type="molecule type" value="Genomic_DNA"/>
</dbReference>
<reference evidence="1 2" key="1">
    <citation type="journal article" date="2023" name="Int. J. Mol. Sci.">
        <title>De Novo Assembly and Annotation of 11 Diverse Shrub Willow (Salix) Genomes Reveals Novel Gene Organization in Sex-Linked Regions.</title>
        <authorList>
            <person name="Hyden B."/>
            <person name="Feng K."/>
            <person name="Yates T.B."/>
            <person name="Jawdy S."/>
            <person name="Cereghino C."/>
            <person name="Smart L.B."/>
            <person name="Muchero W."/>
        </authorList>
    </citation>
    <scope>NUCLEOTIDE SEQUENCE [LARGE SCALE GENOMIC DNA]</scope>
    <source>
        <tissue evidence="1">Shoot tip</tissue>
    </source>
</reference>
<dbReference type="Proteomes" id="UP001162972">
    <property type="component" value="Chromosome 6"/>
</dbReference>
<evidence type="ECO:0000313" key="1">
    <source>
        <dbReference type="EMBL" id="KAJ6408017.1"/>
    </source>
</evidence>
<name>A0AAD6JMX1_9ROSI</name>